<dbReference type="SMART" id="SM00710">
    <property type="entry name" value="PbH1"/>
    <property type="match status" value="4"/>
</dbReference>
<dbReference type="EMBL" id="QLII01000001">
    <property type="protein sequence ID" value="RAI73796.1"/>
    <property type="molecule type" value="Genomic_DNA"/>
</dbReference>
<dbReference type="OrthoDB" id="8901262at2"/>
<dbReference type="InterPro" id="IPR050778">
    <property type="entry name" value="Cueball_EGF_LRP_Nidogen"/>
</dbReference>
<accession>A0A327NIF1</accession>
<dbReference type="InterPro" id="IPR059226">
    <property type="entry name" value="Choice_anch_Q_dom"/>
</dbReference>
<evidence type="ECO:0000259" key="2">
    <source>
        <dbReference type="Pfam" id="PF13229"/>
    </source>
</evidence>
<dbReference type="SUPFAM" id="SSF51126">
    <property type="entry name" value="Pectin lyase-like"/>
    <property type="match status" value="1"/>
</dbReference>
<dbReference type="AlphaFoldDB" id="A0A327NIF1"/>
<dbReference type="InterPro" id="IPR039448">
    <property type="entry name" value="Beta_helix"/>
</dbReference>
<evidence type="ECO:0000256" key="1">
    <source>
        <dbReference type="SAM" id="Phobius"/>
    </source>
</evidence>
<keyword evidence="1" id="KW-1133">Transmembrane helix</keyword>
<reference evidence="3 4" key="1">
    <citation type="submission" date="2018-06" db="EMBL/GenBank/DDBJ databases">
        <title>Spirosoma sp. HMF3257 Genome sequencing and assembly.</title>
        <authorList>
            <person name="Kang H."/>
            <person name="Cha I."/>
            <person name="Kim H."/>
            <person name="Kang J."/>
            <person name="Joh K."/>
        </authorList>
    </citation>
    <scope>NUCLEOTIDE SEQUENCE [LARGE SCALE GENOMIC DNA]</scope>
    <source>
        <strain evidence="3 4">HMF3257</strain>
    </source>
</reference>
<dbReference type="SUPFAM" id="SSF63825">
    <property type="entry name" value="YWTD domain"/>
    <property type="match status" value="1"/>
</dbReference>
<dbReference type="InterPro" id="IPR006626">
    <property type="entry name" value="PbH1"/>
</dbReference>
<dbReference type="InterPro" id="IPR011050">
    <property type="entry name" value="Pectin_lyase_fold/virulence"/>
</dbReference>
<dbReference type="Pfam" id="PF13229">
    <property type="entry name" value="Beta_helix"/>
    <property type="match status" value="1"/>
</dbReference>
<sequence>MPFRQCTRVDLSISHCLFCFFLVPHLRMNILYSSQPIGSFQSSQIRALFRRVSLLVWLFCLATTVNGQMYGQLYYVLNDGSASTQNDQLKKRAGDGSNDSFIIDNFADSPGSIAIDGTNKKAFIVENRVTTSSRIYAINLTAATSTTFLASTSIVTGVAVDNINNYLYYTASDGVGTTQNDYLRRIGLNGTGDVAVGSAFAYSAGNIALDLANNRAFVADRRFGSSQIYAIDLSTGATSTFLIPTPPASTTVTVRGMAVDATNNYLYYAVSDNDATRTDDALWRINLDGTGNTQLSTGNVYSMGDIALDKTNNRVYMSDLLATAPRIAYINLNTNQTFTFYTPSSALQITGLSFEPPACPTSFIVNNLGDGTDANPGDGVCATSGGVCTLRAAMQEANALTSCPGSLSISFNVTGTINTSSMLPTIARDLVITGPGASQLTVNASGSPHQLFYGIGAITIANLSITNGSGGSGAAIAVDNGSSLTVTGCALINNTTEFGGQIYATQSSVRIQNSAITSNTATSGRGVNIDSGSLTIVNSTIAGNERGIYTFGSLPISLLNVTMANNSYGIMSQSGAPTITVKNSILANVSPAFITLGGSTQTITSLGNNLCTDASLTPTASGDLINTNPLLAPLGYYGGSTPTRALLPGSPAINAGTGTGAPISDQRGVARSGNTDIGAFESRVSVWSLPAAITSRQLLLMLLRIRWSLRSLVPIVNPWLGHSHLHRTGIGCQH</sequence>
<dbReference type="Gene3D" id="2.160.20.10">
    <property type="entry name" value="Single-stranded right-handed beta-helix, Pectin lyase-like"/>
    <property type="match status" value="1"/>
</dbReference>
<evidence type="ECO:0000313" key="3">
    <source>
        <dbReference type="EMBL" id="RAI73796.1"/>
    </source>
</evidence>
<comment type="caution">
    <text evidence="3">The sequence shown here is derived from an EMBL/GenBank/DDBJ whole genome shotgun (WGS) entry which is preliminary data.</text>
</comment>
<keyword evidence="1" id="KW-0812">Transmembrane</keyword>
<keyword evidence="4" id="KW-1185">Reference proteome</keyword>
<dbReference type="InterPro" id="IPR011042">
    <property type="entry name" value="6-blade_b-propeller_TolB-like"/>
</dbReference>
<evidence type="ECO:0000313" key="4">
    <source>
        <dbReference type="Proteomes" id="UP000249016"/>
    </source>
</evidence>
<protein>
    <recommendedName>
        <fullName evidence="2">Right handed beta helix domain-containing protein</fullName>
    </recommendedName>
</protein>
<dbReference type="Proteomes" id="UP000249016">
    <property type="component" value="Unassembled WGS sequence"/>
</dbReference>
<feature type="domain" description="Right handed beta helix" evidence="2">
    <location>
        <begin position="453"/>
        <end position="609"/>
    </location>
</feature>
<dbReference type="NCBIfam" id="NF041518">
    <property type="entry name" value="choice_anch_Q"/>
    <property type="match status" value="1"/>
</dbReference>
<feature type="transmembrane region" description="Helical" evidence="1">
    <location>
        <begin position="52"/>
        <end position="77"/>
    </location>
</feature>
<dbReference type="PANTHER" id="PTHR46513">
    <property type="entry name" value="VITELLOGENIN RECEPTOR-LIKE PROTEIN-RELATED-RELATED"/>
    <property type="match status" value="1"/>
</dbReference>
<keyword evidence="1" id="KW-0472">Membrane</keyword>
<proteinExistence type="predicted"/>
<dbReference type="PANTHER" id="PTHR46513:SF41">
    <property type="entry name" value="LOW-DENSITY LIPOPROTEIN RECEPTOR-RELATED PROTEIN"/>
    <property type="match status" value="1"/>
</dbReference>
<dbReference type="InterPro" id="IPR012334">
    <property type="entry name" value="Pectin_lyas_fold"/>
</dbReference>
<dbReference type="Gene3D" id="2.120.10.30">
    <property type="entry name" value="TolB, C-terminal domain"/>
    <property type="match status" value="2"/>
</dbReference>
<name>A0A327NIF1_9BACT</name>
<organism evidence="3 4">
    <name type="scientific">Spirosoma telluris</name>
    <dbReference type="NCBI Taxonomy" id="2183553"/>
    <lineage>
        <taxon>Bacteria</taxon>
        <taxon>Pseudomonadati</taxon>
        <taxon>Bacteroidota</taxon>
        <taxon>Cytophagia</taxon>
        <taxon>Cytophagales</taxon>
        <taxon>Cytophagaceae</taxon>
        <taxon>Spirosoma</taxon>
    </lineage>
</organism>
<gene>
    <name evidence="3" type="ORF">HMF3257_04135</name>
</gene>